<dbReference type="PANTHER" id="PTHR48081">
    <property type="entry name" value="AB HYDROLASE SUPERFAMILY PROTEIN C4A8.06C"/>
    <property type="match status" value="1"/>
</dbReference>
<evidence type="ECO:0000313" key="5">
    <source>
        <dbReference type="Proteomes" id="UP001604267"/>
    </source>
</evidence>
<feature type="compositionally biased region" description="Low complexity" evidence="2">
    <location>
        <begin position="1"/>
        <end position="21"/>
    </location>
</feature>
<dbReference type="Pfam" id="PF07859">
    <property type="entry name" value="Abhydrolase_3"/>
    <property type="match status" value="1"/>
</dbReference>
<organism evidence="4 5">
    <name type="scientific">Streptomyces cinerochromogenes</name>
    <dbReference type="NCBI Taxonomy" id="66422"/>
    <lineage>
        <taxon>Bacteria</taxon>
        <taxon>Bacillati</taxon>
        <taxon>Actinomycetota</taxon>
        <taxon>Actinomycetes</taxon>
        <taxon>Kitasatosporales</taxon>
        <taxon>Streptomycetaceae</taxon>
        <taxon>Streptomyces</taxon>
    </lineage>
</organism>
<accession>A0ABW7BEL4</accession>
<feature type="domain" description="Alpha/beta hydrolase fold-3" evidence="3">
    <location>
        <begin position="91"/>
        <end position="276"/>
    </location>
</feature>
<dbReference type="InterPro" id="IPR013094">
    <property type="entry name" value="AB_hydrolase_3"/>
</dbReference>
<dbReference type="GO" id="GO:0016787">
    <property type="term" value="F:hydrolase activity"/>
    <property type="evidence" value="ECO:0007669"/>
    <property type="project" value="UniProtKB-KW"/>
</dbReference>
<keyword evidence="1 4" id="KW-0378">Hydrolase</keyword>
<dbReference type="InterPro" id="IPR050300">
    <property type="entry name" value="GDXG_lipolytic_enzyme"/>
</dbReference>
<reference evidence="4 5" key="1">
    <citation type="submission" date="2024-10" db="EMBL/GenBank/DDBJ databases">
        <title>The Natural Products Discovery Center: Release of the First 8490 Sequenced Strains for Exploring Actinobacteria Biosynthetic Diversity.</title>
        <authorList>
            <person name="Kalkreuter E."/>
            <person name="Kautsar S.A."/>
            <person name="Yang D."/>
            <person name="Bader C.D."/>
            <person name="Teijaro C.N."/>
            <person name="Fluegel L."/>
            <person name="Davis C.M."/>
            <person name="Simpson J.R."/>
            <person name="Lauterbach L."/>
            <person name="Steele A.D."/>
            <person name="Gui C."/>
            <person name="Meng S."/>
            <person name="Li G."/>
            <person name="Viehrig K."/>
            <person name="Ye F."/>
            <person name="Su P."/>
            <person name="Kiefer A.F."/>
            <person name="Nichols A."/>
            <person name="Cepeda A.J."/>
            <person name="Yan W."/>
            <person name="Fan B."/>
            <person name="Jiang Y."/>
            <person name="Adhikari A."/>
            <person name="Zheng C.-J."/>
            <person name="Schuster L."/>
            <person name="Cowan T.M."/>
            <person name="Smanski M.J."/>
            <person name="Chevrette M.G."/>
            <person name="De Carvalho L.P.S."/>
            <person name="Shen B."/>
        </authorList>
    </citation>
    <scope>NUCLEOTIDE SEQUENCE [LARGE SCALE GENOMIC DNA]</scope>
    <source>
        <strain evidence="4 5">NPDC048320</strain>
    </source>
</reference>
<dbReference type="Gene3D" id="3.40.50.1820">
    <property type="entry name" value="alpha/beta hydrolase"/>
    <property type="match status" value="1"/>
</dbReference>
<protein>
    <submittedName>
        <fullName evidence="4">Alpha/beta hydrolase</fullName>
    </submittedName>
</protein>
<keyword evidence="5" id="KW-1185">Reference proteome</keyword>
<dbReference type="EMBL" id="JBICYV010000021">
    <property type="protein sequence ID" value="MFG3015628.1"/>
    <property type="molecule type" value="Genomic_DNA"/>
</dbReference>
<evidence type="ECO:0000256" key="2">
    <source>
        <dbReference type="SAM" id="MobiDB-lite"/>
    </source>
</evidence>
<proteinExistence type="predicted"/>
<feature type="region of interest" description="Disordered" evidence="2">
    <location>
        <begin position="1"/>
        <end position="22"/>
    </location>
</feature>
<dbReference type="SUPFAM" id="SSF53474">
    <property type="entry name" value="alpha/beta-Hydrolases"/>
    <property type="match status" value="1"/>
</dbReference>
<evidence type="ECO:0000313" key="4">
    <source>
        <dbReference type="EMBL" id="MFG3015628.1"/>
    </source>
</evidence>
<evidence type="ECO:0000256" key="1">
    <source>
        <dbReference type="ARBA" id="ARBA00022801"/>
    </source>
</evidence>
<gene>
    <name evidence="4" type="ORF">ACGFZB_35335</name>
</gene>
<dbReference type="Proteomes" id="UP001604267">
    <property type="component" value="Unassembled WGS sequence"/>
</dbReference>
<dbReference type="PANTHER" id="PTHR48081:SF33">
    <property type="entry name" value="KYNURENINE FORMAMIDASE"/>
    <property type="match status" value="1"/>
</dbReference>
<dbReference type="InterPro" id="IPR029058">
    <property type="entry name" value="AB_hydrolase_fold"/>
</dbReference>
<name>A0ABW7BEL4_9ACTN</name>
<dbReference type="RefSeq" id="WP_392823480.1">
    <property type="nucleotide sequence ID" value="NZ_JBICYV010000021.1"/>
</dbReference>
<evidence type="ECO:0000259" key="3">
    <source>
        <dbReference type="Pfam" id="PF07859"/>
    </source>
</evidence>
<sequence>MTAADATADAVTSGTAASGTARTGLDRTDLDRAYSPSSRVTDLDVHLARYATDSARARAELTVHLDLPCGPRPEQRLDLFPAADPGAPLFVFVHGGYWQELSKSEAAFAARDFVAAGISFAALGYGLAPRHRMRDITASVGDALHHIATGRARLPVRPSAVHLGGHSAGAHLVASALLDADDRQAPGTFASATLLSGVYDLEPLRHTYVNDALGMDAAEARDCSPQLRLPACLPPLVVALAENDTDAFAAQHHRFVTAAREGGTEVTDLVVPGRHHFDLPFDLADPDTVLGAAVLRIR</sequence>
<comment type="caution">
    <text evidence="4">The sequence shown here is derived from an EMBL/GenBank/DDBJ whole genome shotgun (WGS) entry which is preliminary data.</text>
</comment>